<keyword evidence="6" id="KW-1185">Reference proteome</keyword>
<dbReference type="InterPro" id="IPR036390">
    <property type="entry name" value="WH_DNA-bd_sf"/>
</dbReference>
<evidence type="ECO:0000256" key="2">
    <source>
        <dbReference type="ARBA" id="ARBA00023125"/>
    </source>
</evidence>
<dbReference type="EMBL" id="JAVDPW010000023">
    <property type="protein sequence ID" value="MDR6294641.1"/>
    <property type="molecule type" value="Genomic_DNA"/>
</dbReference>
<dbReference type="InterPro" id="IPR036388">
    <property type="entry name" value="WH-like_DNA-bd_sf"/>
</dbReference>
<evidence type="ECO:0000313" key="6">
    <source>
        <dbReference type="Proteomes" id="UP001262410"/>
    </source>
</evidence>
<name>A0ABU1K1A1_9PROT</name>
<dbReference type="Gene3D" id="1.20.120.530">
    <property type="entry name" value="GntR ligand-binding domain-like"/>
    <property type="match status" value="1"/>
</dbReference>
<dbReference type="PANTHER" id="PTHR43537:SF45">
    <property type="entry name" value="GNTR FAMILY REGULATORY PROTEIN"/>
    <property type="match status" value="1"/>
</dbReference>
<dbReference type="Proteomes" id="UP001262410">
    <property type="component" value="Unassembled WGS sequence"/>
</dbReference>
<dbReference type="InterPro" id="IPR011711">
    <property type="entry name" value="GntR_C"/>
</dbReference>
<dbReference type="PANTHER" id="PTHR43537">
    <property type="entry name" value="TRANSCRIPTIONAL REGULATOR, GNTR FAMILY"/>
    <property type="match status" value="1"/>
</dbReference>
<comment type="caution">
    <text evidence="5">The sequence shown here is derived from an EMBL/GenBank/DDBJ whole genome shotgun (WGS) entry which is preliminary data.</text>
</comment>
<organism evidence="5 6">
    <name type="scientific">Inquilinus ginsengisoli</name>
    <dbReference type="NCBI Taxonomy" id="363840"/>
    <lineage>
        <taxon>Bacteria</taxon>
        <taxon>Pseudomonadati</taxon>
        <taxon>Pseudomonadota</taxon>
        <taxon>Alphaproteobacteria</taxon>
        <taxon>Rhodospirillales</taxon>
        <taxon>Rhodospirillaceae</taxon>
        <taxon>Inquilinus</taxon>
    </lineage>
</organism>
<keyword evidence="1" id="KW-0805">Transcription regulation</keyword>
<evidence type="ECO:0000256" key="3">
    <source>
        <dbReference type="ARBA" id="ARBA00023163"/>
    </source>
</evidence>
<keyword evidence="2 5" id="KW-0238">DNA-binding</keyword>
<dbReference type="Pfam" id="PF00392">
    <property type="entry name" value="GntR"/>
    <property type="match status" value="1"/>
</dbReference>
<evidence type="ECO:0000313" key="5">
    <source>
        <dbReference type="EMBL" id="MDR6294641.1"/>
    </source>
</evidence>
<reference evidence="5 6" key="1">
    <citation type="submission" date="2023-07" db="EMBL/GenBank/DDBJ databases">
        <title>Sorghum-associated microbial communities from plants grown in Nebraska, USA.</title>
        <authorList>
            <person name="Schachtman D."/>
        </authorList>
    </citation>
    <scope>NUCLEOTIDE SEQUENCE [LARGE SCALE GENOMIC DNA]</scope>
    <source>
        <strain evidence="5 6">584</strain>
    </source>
</reference>
<dbReference type="Gene3D" id="1.10.10.10">
    <property type="entry name" value="Winged helix-like DNA-binding domain superfamily/Winged helix DNA-binding domain"/>
    <property type="match status" value="1"/>
</dbReference>
<dbReference type="SMART" id="SM00895">
    <property type="entry name" value="FCD"/>
    <property type="match status" value="1"/>
</dbReference>
<dbReference type="GO" id="GO:0003677">
    <property type="term" value="F:DNA binding"/>
    <property type="evidence" value="ECO:0007669"/>
    <property type="project" value="UniProtKB-KW"/>
</dbReference>
<sequence>MRTLRSMNVTAIQPLPLDRARQAAPQVFERLREQIIALTLAPGTVLARNELMAQFGVSQTPIRDALLKLAEEGLVDIFPQHATVVSPIDLPAAQQAHFLRRSVELEVVRTLALRARESGADRSFVPRLQALIARQRAMLDAQDFESFAETDQSLHRQLCEAAEVPDLWALIRSRSGHLDRLRRLHLPVPGKAQSILDDHARILAAIADGDADRAQEALRQHLSGTLAQADEIRARFPDYVRG</sequence>
<dbReference type="PROSITE" id="PS50949">
    <property type="entry name" value="HTH_GNTR"/>
    <property type="match status" value="1"/>
</dbReference>
<keyword evidence="3" id="KW-0804">Transcription</keyword>
<evidence type="ECO:0000259" key="4">
    <source>
        <dbReference type="PROSITE" id="PS50949"/>
    </source>
</evidence>
<dbReference type="CDD" id="cd07377">
    <property type="entry name" value="WHTH_GntR"/>
    <property type="match status" value="1"/>
</dbReference>
<dbReference type="RefSeq" id="WP_309802262.1">
    <property type="nucleotide sequence ID" value="NZ_JAVDPW010000023.1"/>
</dbReference>
<gene>
    <name evidence="5" type="ORF">E9232_007197</name>
</gene>
<protein>
    <submittedName>
        <fullName evidence="5">DNA-binding GntR family transcriptional regulator</fullName>
    </submittedName>
</protein>
<evidence type="ECO:0000256" key="1">
    <source>
        <dbReference type="ARBA" id="ARBA00023015"/>
    </source>
</evidence>
<proteinExistence type="predicted"/>
<dbReference type="InterPro" id="IPR000524">
    <property type="entry name" value="Tscrpt_reg_HTH_GntR"/>
</dbReference>
<dbReference type="SMART" id="SM00345">
    <property type="entry name" value="HTH_GNTR"/>
    <property type="match status" value="1"/>
</dbReference>
<dbReference type="InterPro" id="IPR008920">
    <property type="entry name" value="TF_FadR/GntR_C"/>
</dbReference>
<accession>A0ABU1K1A1</accession>
<dbReference type="SUPFAM" id="SSF48008">
    <property type="entry name" value="GntR ligand-binding domain-like"/>
    <property type="match status" value="1"/>
</dbReference>
<dbReference type="Pfam" id="PF07729">
    <property type="entry name" value="FCD"/>
    <property type="match status" value="1"/>
</dbReference>
<feature type="domain" description="HTH gntR-type" evidence="4">
    <location>
        <begin position="21"/>
        <end position="88"/>
    </location>
</feature>
<dbReference type="SUPFAM" id="SSF46785">
    <property type="entry name" value="Winged helix' DNA-binding domain"/>
    <property type="match status" value="1"/>
</dbReference>